<comment type="pathway">
    <text evidence="5">Cofactor biosynthesis; nicotinate biosynthesis; nicotinate from nicotinamide: step 1/1.</text>
</comment>
<comment type="similarity">
    <text evidence="1">Belongs to the isochorismatase family.</text>
</comment>
<organism evidence="9 10">
    <name type="scientific">Oceanirhabdus seepicola</name>
    <dbReference type="NCBI Taxonomy" id="2828781"/>
    <lineage>
        <taxon>Bacteria</taxon>
        <taxon>Bacillati</taxon>
        <taxon>Bacillota</taxon>
        <taxon>Clostridia</taxon>
        <taxon>Eubacteriales</taxon>
        <taxon>Clostridiaceae</taxon>
        <taxon>Oceanirhabdus</taxon>
    </lineage>
</organism>
<evidence type="ECO:0000256" key="3">
    <source>
        <dbReference type="ARBA" id="ARBA00022723"/>
    </source>
</evidence>
<evidence type="ECO:0000256" key="1">
    <source>
        <dbReference type="ARBA" id="ARBA00006336"/>
    </source>
</evidence>
<evidence type="ECO:0000259" key="8">
    <source>
        <dbReference type="Pfam" id="PF00857"/>
    </source>
</evidence>
<reference evidence="9" key="2">
    <citation type="submission" date="2021-04" db="EMBL/GenBank/DDBJ databases">
        <authorList>
            <person name="Dong X."/>
        </authorList>
    </citation>
    <scope>NUCLEOTIDE SEQUENCE</scope>
    <source>
        <strain evidence="9">ZWT</strain>
    </source>
</reference>
<dbReference type="GO" id="GO:0008936">
    <property type="term" value="F:nicotinamidase activity"/>
    <property type="evidence" value="ECO:0007669"/>
    <property type="project" value="UniProtKB-EC"/>
</dbReference>
<dbReference type="PANTHER" id="PTHR11080:SF2">
    <property type="entry name" value="LD05707P"/>
    <property type="match status" value="1"/>
</dbReference>
<evidence type="ECO:0000256" key="2">
    <source>
        <dbReference type="ARBA" id="ARBA00022642"/>
    </source>
</evidence>
<keyword evidence="2" id="KW-0662">Pyridine nucleotide biosynthesis</keyword>
<evidence type="ECO:0000256" key="6">
    <source>
        <dbReference type="ARBA" id="ARBA00039017"/>
    </source>
</evidence>
<feature type="domain" description="Isochorismatase-like" evidence="8">
    <location>
        <begin position="7"/>
        <end position="180"/>
    </location>
</feature>
<evidence type="ECO:0000256" key="4">
    <source>
        <dbReference type="ARBA" id="ARBA00022801"/>
    </source>
</evidence>
<keyword evidence="10" id="KW-1185">Reference proteome</keyword>
<dbReference type="InterPro" id="IPR052347">
    <property type="entry name" value="Isochorismatase_Nicotinamidase"/>
</dbReference>
<name>A0A9J6NVS3_9CLOT</name>
<reference evidence="9" key="1">
    <citation type="journal article" date="2021" name="mSystems">
        <title>Bacteria and Archaea Synergistically Convert Glycine Betaine to Biogenic Methane in the Formosa Cold Seep of the South China Sea.</title>
        <authorList>
            <person name="Li L."/>
            <person name="Zhang W."/>
            <person name="Zhang S."/>
            <person name="Song L."/>
            <person name="Sun Q."/>
            <person name="Zhang H."/>
            <person name="Xiang H."/>
            <person name="Dong X."/>
        </authorList>
    </citation>
    <scope>NUCLEOTIDE SEQUENCE</scope>
    <source>
        <strain evidence="9">ZWT</strain>
    </source>
</reference>
<dbReference type="EMBL" id="JAGSOJ010000001">
    <property type="protein sequence ID" value="MCM1988355.1"/>
    <property type="molecule type" value="Genomic_DNA"/>
</dbReference>
<gene>
    <name evidence="9" type="ORF">KDK92_01275</name>
</gene>
<dbReference type="GO" id="GO:0046872">
    <property type="term" value="F:metal ion binding"/>
    <property type="evidence" value="ECO:0007669"/>
    <property type="project" value="UniProtKB-KW"/>
</dbReference>
<dbReference type="Proteomes" id="UP001056429">
    <property type="component" value="Unassembled WGS sequence"/>
</dbReference>
<evidence type="ECO:0000256" key="7">
    <source>
        <dbReference type="ARBA" id="ARBA00043224"/>
    </source>
</evidence>
<dbReference type="GO" id="GO:0019363">
    <property type="term" value="P:pyridine nucleotide biosynthetic process"/>
    <property type="evidence" value="ECO:0007669"/>
    <property type="project" value="UniProtKB-KW"/>
</dbReference>
<dbReference type="InterPro" id="IPR000868">
    <property type="entry name" value="Isochorismatase-like_dom"/>
</dbReference>
<dbReference type="Gene3D" id="3.40.50.850">
    <property type="entry name" value="Isochorismatase-like"/>
    <property type="match status" value="1"/>
</dbReference>
<proteinExistence type="inferred from homology"/>
<sequence>MSEKKNLLVVVDYQRDFVNGSLGFKGAELLYDKILEKVREYKENIDYIIFTMDTHDKDYLRTLEGKYLPIEHCVKDSEGHKLFGKELKKIAEDKAVYIIQKNKFGTMEFMKLKEELGEIESVELCGIDTNICVLSNAIICQTVFENSEIFIRKNLCGSGNKDLERKTFEIMKNLQMHVIENQK</sequence>
<evidence type="ECO:0000256" key="5">
    <source>
        <dbReference type="ARBA" id="ARBA00037900"/>
    </source>
</evidence>
<keyword evidence="4 9" id="KW-0378">Hydrolase</keyword>
<dbReference type="CDD" id="cd00431">
    <property type="entry name" value="cysteine_hydrolases"/>
    <property type="match status" value="1"/>
</dbReference>
<evidence type="ECO:0000313" key="10">
    <source>
        <dbReference type="Proteomes" id="UP001056429"/>
    </source>
</evidence>
<protein>
    <recommendedName>
        <fullName evidence="6">nicotinamidase</fullName>
        <ecNumber evidence="6">3.5.1.19</ecNumber>
    </recommendedName>
    <alternativeName>
        <fullName evidence="7">Nicotinamide deamidase</fullName>
    </alternativeName>
</protein>
<dbReference type="SUPFAM" id="SSF52499">
    <property type="entry name" value="Isochorismatase-like hydrolases"/>
    <property type="match status" value="1"/>
</dbReference>
<evidence type="ECO:0000313" key="9">
    <source>
        <dbReference type="EMBL" id="MCM1988355.1"/>
    </source>
</evidence>
<accession>A0A9J6NVS3</accession>
<dbReference type="EC" id="3.5.1.19" evidence="6"/>
<dbReference type="Pfam" id="PF00857">
    <property type="entry name" value="Isochorismatase"/>
    <property type="match status" value="1"/>
</dbReference>
<comment type="caution">
    <text evidence="9">The sequence shown here is derived from an EMBL/GenBank/DDBJ whole genome shotgun (WGS) entry which is preliminary data.</text>
</comment>
<dbReference type="AlphaFoldDB" id="A0A9J6NVS3"/>
<dbReference type="InterPro" id="IPR036380">
    <property type="entry name" value="Isochorismatase-like_sf"/>
</dbReference>
<dbReference type="RefSeq" id="WP_250857225.1">
    <property type="nucleotide sequence ID" value="NZ_JAGSOJ010000001.1"/>
</dbReference>
<dbReference type="PANTHER" id="PTHR11080">
    <property type="entry name" value="PYRAZINAMIDASE/NICOTINAMIDASE"/>
    <property type="match status" value="1"/>
</dbReference>
<keyword evidence="3" id="KW-0479">Metal-binding</keyword>